<dbReference type="AlphaFoldDB" id="A0A8A4TPC8"/>
<evidence type="ECO:0000313" key="5">
    <source>
        <dbReference type="EMBL" id="QTD51287.1"/>
    </source>
</evidence>
<dbReference type="SUPFAM" id="SSF103473">
    <property type="entry name" value="MFS general substrate transporter"/>
    <property type="match status" value="1"/>
</dbReference>
<evidence type="ECO:0000256" key="4">
    <source>
        <dbReference type="SAM" id="Phobius"/>
    </source>
</evidence>
<feature type="transmembrane region" description="Helical" evidence="4">
    <location>
        <begin position="197"/>
        <end position="215"/>
    </location>
</feature>
<dbReference type="InterPro" id="IPR011989">
    <property type="entry name" value="ARM-like"/>
</dbReference>
<feature type="transmembrane region" description="Helical" evidence="4">
    <location>
        <begin position="40"/>
        <end position="61"/>
    </location>
</feature>
<feature type="transmembrane region" description="Helical" evidence="4">
    <location>
        <begin position="328"/>
        <end position="351"/>
    </location>
</feature>
<dbReference type="InterPro" id="IPR011701">
    <property type="entry name" value="MFS"/>
</dbReference>
<feature type="transmembrane region" description="Helical" evidence="4">
    <location>
        <begin position="419"/>
        <end position="439"/>
    </location>
</feature>
<dbReference type="SMART" id="SM00567">
    <property type="entry name" value="EZ_HEAT"/>
    <property type="match status" value="6"/>
</dbReference>
<dbReference type="InterPro" id="IPR004155">
    <property type="entry name" value="PBS_lyase_HEAT"/>
</dbReference>
<name>A0A8A4TPC8_SULCO</name>
<dbReference type="PANTHER" id="PTHR43596">
    <property type="entry name" value="ADP,ATP CARRIER PROTEIN"/>
    <property type="match status" value="1"/>
</dbReference>
<evidence type="ECO:0000256" key="3">
    <source>
        <dbReference type="ARBA" id="ARBA00023136"/>
    </source>
</evidence>
<sequence>MNRPPQEPGATTATKQRPAEVTRTILHYLGIDIRPGEGRLATLILVYSGLLFACFYTGKVIRQSIFVDELGSSRLPFAYLLVALVSYPVLRLYGKLVDHIPRRPLAALTNGFLAFGSLIFWWWFGKNDAWIPLAFYVWIGVAFGIAVSQFWSYANHIFDARRAKRLFALIAAGGALGGLLGSQLARLVALHSETRNTLLLAAILLLSLAFLIQLIDREADHPEADKHLARPSKRNQARGGLRVVFSDRYLRLVGLTTFISLIAAQVVDLQFNWVVEQNTSDLSERTSVFGHLFSLISIGAFVFQIFVTSRIHRYLGVGVGMRILPFTILGGTVALLLAGAAFPGALLAVVFCLKIGEGGFRHSIEQVTRELLFLPVQPKIRPKAKAYIDVFVTRFGRGAAALVLMTVTFQWITPIQAGWFSLVLALIWLAATLFTYRHYISCYRESLQTGTMATNADIDLNDITTMELLVQSLGSPDPHRVLNSIDLLVRHGRGRLIPPLLLYHDDAEVRLRTLEVLAEEQREDAVPLIHRCLGDSSPDVRATAVRTLSLLQGENACELMLPQIRNPDPRVRAAAIACLASHGNDDMSRMAGLSLAEMVQDAESGIRTEAAKCLCEIPDPLFQMMLVQMLYDKDQGVVRQAVKAVQARVQRGGNNPIYVPTVVSLMRERRLKHQCREALVACGEDVIPALVHFMNDPDEHSWVRRAIPKTIAQIGGIASATALVDNLKTGDSFLRHKVIEALGRLCGRQVNMNFAQSRIRDAIRNEATRYLQYLADLHVLGIEHMGHLEGALIRWTSKRTAPTLLHQLMAERLGSQLSNLLGLVGLLYPKQDIRAAERNLTSRKLSRRSNAQEYLDNALSGEVHRFVLAVIDDAPLAQKLKRAQRLLGVRGEGQIETLRRLMHEHDPKDPDRSSIAAAALYRVFTESIVSLYGEVEQIATSAIDPFVKETAEWVLERMRISDPPKLTPPLS</sequence>
<evidence type="ECO:0000256" key="1">
    <source>
        <dbReference type="ARBA" id="ARBA00022692"/>
    </source>
</evidence>
<evidence type="ECO:0000313" key="6">
    <source>
        <dbReference type="Proteomes" id="UP000663929"/>
    </source>
</evidence>
<dbReference type="RefSeq" id="WP_237381419.1">
    <property type="nucleotide sequence ID" value="NZ_CP071793.1"/>
</dbReference>
<dbReference type="CDD" id="cd06174">
    <property type="entry name" value="MFS"/>
    <property type="match status" value="1"/>
</dbReference>
<keyword evidence="1 4" id="KW-0812">Transmembrane</keyword>
<dbReference type="InterPro" id="IPR021133">
    <property type="entry name" value="HEAT_type_2"/>
</dbReference>
<accession>A0A8A4TPC8</accession>
<dbReference type="GO" id="GO:0022857">
    <property type="term" value="F:transmembrane transporter activity"/>
    <property type="evidence" value="ECO:0007669"/>
    <property type="project" value="InterPro"/>
</dbReference>
<keyword evidence="3 4" id="KW-0472">Membrane</keyword>
<feature type="transmembrane region" description="Helical" evidence="4">
    <location>
        <begin position="130"/>
        <end position="154"/>
    </location>
</feature>
<dbReference type="Pfam" id="PF07690">
    <property type="entry name" value="MFS_1"/>
    <property type="match status" value="1"/>
</dbReference>
<gene>
    <name evidence="5" type="ORF">J3U87_02365</name>
</gene>
<organism evidence="5 6">
    <name type="scientific">Sulfidibacter corallicola</name>
    <dbReference type="NCBI Taxonomy" id="2818388"/>
    <lineage>
        <taxon>Bacteria</taxon>
        <taxon>Pseudomonadati</taxon>
        <taxon>Acidobacteriota</taxon>
        <taxon>Holophagae</taxon>
        <taxon>Acanthopleuribacterales</taxon>
        <taxon>Acanthopleuribacteraceae</taxon>
        <taxon>Sulfidibacter</taxon>
    </lineage>
</organism>
<dbReference type="InterPro" id="IPR036259">
    <property type="entry name" value="MFS_trans_sf"/>
</dbReference>
<feature type="transmembrane region" description="Helical" evidence="4">
    <location>
        <begin position="395"/>
        <end position="412"/>
    </location>
</feature>
<dbReference type="Pfam" id="PF13646">
    <property type="entry name" value="HEAT_2"/>
    <property type="match status" value="2"/>
</dbReference>
<dbReference type="PANTHER" id="PTHR43596:SF1">
    <property type="entry name" value="ADP,ATP CARRIER PROTEIN"/>
    <property type="match status" value="1"/>
</dbReference>
<protein>
    <submittedName>
        <fullName evidence="5">MFS transporter</fullName>
    </submittedName>
</protein>
<dbReference type="EMBL" id="CP071793">
    <property type="protein sequence ID" value="QTD51287.1"/>
    <property type="molecule type" value="Genomic_DNA"/>
</dbReference>
<proteinExistence type="predicted"/>
<keyword evidence="2 4" id="KW-1133">Transmembrane helix</keyword>
<feature type="transmembrane region" description="Helical" evidence="4">
    <location>
        <begin position="166"/>
        <end position="185"/>
    </location>
</feature>
<dbReference type="KEGG" id="scor:J3U87_02365"/>
<feature type="transmembrane region" description="Helical" evidence="4">
    <location>
        <begin position="105"/>
        <end position="124"/>
    </location>
</feature>
<evidence type="ECO:0000256" key="2">
    <source>
        <dbReference type="ARBA" id="ARBA00022989"/>
    </source>
</evidence>
<dbReference type="Proteomes" id="UP000663929">
    <property type="component" value="Chromosome"/>
</dbReference>
<reference evidence="5" key="1">
    <citation type="submission" date="2021-03" db="EMBL/GenBank/DDBJ databases">
        <title>Acanthopleuribacteraceae sp. M133.</title>
        <authorList>
            <person name="Wang G."/>
        </authorList>
    </citation>
    <scope>NUCLEOTIDE SEQUENCE</scope>
    <source>
        <strain evidence="5">M133</strain>
    </source>
</reference>
<keyword evidence="6" id="KW-1185">Reference proteome</keyword>
<dbReference type="InterPro" id="IPR016024">
    <property type="entry name" value="ARM-type_fold"/>
</dbReference>
<dbReference type="SUPFAM" id="SSF48371">
    <property type="entry name" value="ARM repeat"/>
    <property type="match status" value="1"/>
</dbReference>
<feature type="transmembrane region" description="Helical" evidence="4">
    <location>
        <begin position="287"/>
        <end position="307"/>
    </location>
</feature>
<dbReference type="Gene3D" id="1.25.10.10">
    <property type="entry name" value="Leucine-rich Repeat Variant"/>
    <property type="match status" value="2"/>
</dbReference>
<feature type="transmembrane region" description="Helical" evidence="4">
    <location>
        <begin position="249"/>
        <end position="267"/>
    </location>
</feature>
<dbReference type="Gene3D" id="1.20.1250.20">
    <property type="entry name" value="MFS general substrate transporter like domains"/>
    <property type="match status" value="1"/>
</dbReference>
<feature type="transmembrane region" description="Helical" evidence="4">
    <location>
        <begin position="73"/>
        <end position="93"/>
    </location>
</feature>
<dbReference type="PROSITE" id="PS50077">
    <property type="entry name" value="HEAT_REPEAT"/>
    <property type="match status" value="1"/>
</dbReference>